<feature type="chain" id="PRO_5032267745" description="N-formylglutamate amidohydrolase" evidence="1">
    <location>
        <begin position="18"/>
        <end position="285"/>
    </location>
</feature>
<proteinExistence type="predicted"/>
<keyword evidence="3" id="KW-1185">Reference proteome</keyword>
<keyword evidence="1" id="KW-0732">Signal</keyword>
<organism evidence="2 3">
    <name type="scientific">Brachionus calyciflorus</name>
    <dbReference type="NCBI Taxonomy" id="104777"/>
    <lineage>
        <taxon>Eukaryota</taxon>
        <taxon>Metazoa</taxon>
        <taxon>Spiralia</taxon>
        <taxon>Gnathifera</taxon>
        <taxon>Rotifera</taxon>
        <taxon>Eurotatoria</taxon>
        <taxon>Monogononta</taxon>
        <taxon>Pseudotrocha</taxon>
        <taxon>Ploima</taxon>
        <taxon>Brachionidae</taxon>
        <taxon>Brachionus</taxon>
    </lineage>
</organism>
<dbReference type="SUPFAM" id="SSF53187">
    <property type="entry name" value="Zn-dependent exopeptidases"/>
    <property type="match status" value="1"/>
</dbReference>
<feature type="signal peptide" evidence="1">
    <location>
        <begin position="1"/>
        <end position="17"/>
    </location>
</feature>
<protein>
    <recommendedName>
        <fullName evidence="4">N-formylglutamate amidohydrolase</fullName>
    </recommendedName>
</protein>
<name>A0A813TJJ4_9BILA</name>
<comment type="caution">
    <text evidence="2">The sequence shown here is derived from an EMBL/GenBank/DDBJ whole genome shotgun (WGS) entry which is preliminary data.</text>
</comment>
<dbReference type="Gene3D" id="3.40.630.40">
    <property type="entry name" value="Zn-dependent exopeptidases"/>
    <property type="match status" value="1"/>
</dbReference>
<sequence>MLKNILLFLTVLNVIRTQSYFGSKSYTEFEDGDFNVLISAPHDGPLLPEDIPERTEDSLGNLGTDRNTRAFAKQFALELTRLLNQKPFMVFNNLHRKKMDPNRNPVECCSDLTENLDCHKAHEEYHQFISGYKQKMSNSYKQLLIVDFHGQSHAENWTEIGYLLTKTELNQPILLDTRRSSIEALKVSSSKDLESLIRGEYSLGAFIERKNYRVIPSPTFKYPGTGNYYNGGYITLNHKSLNTNSIQIELAFGVRSTESVAKLNAVYFADAFIEFYRFHKFDLKV</sequence>
<reference evidence="2" key="1">
    <citation type="submission" date="2021-02" db="EMBL/GenBank/DDBJ databases">
        <authorList>
            <person name="Nowell W R."/>
        </authorList>
    </citation>
    <scope>NUCLEOTIDE SEQUENCE</scope>
    <source>
        <strain evidence="2">Ploen Becks lab</strain>
    </source>
</reference>
<gene>
    <name evidence="2" type="ORF">OXX778_LOCUS6954</name>
</gene>
<evidence type="ECO:0000313" key="2">
    <source>
        <dbReference type="EMBL" id="CAF0810658.1"/>
    </source>
</evidence>
<evidence type="ECO:0000256" key="1">
    <source>
        <dbReference type="SAM" id="SignalP"/>
    </source>
</evidence>
<accession>A0A813TJJ4</accession>
<evidence type="ECO:0000313" key="3">
    <source>
        <dbReference type="Proteomes" id="UP000663879"/>
    </source>
</evidence>
<dbReference type="Proteomes" id="UP000663879">
    <property type="component" value="Unassembled WGS sequence"/>
</dbReference>
<dbReference type="OrthoDB" id="71260at2759"/>
<dbReference type="EMBL" id="CAJNOC010000859">
    <property type="protein sequence ID" value="CAF0810658.1"/>
    <property type="molecule type" value="Genomic_DNA"/>
</dbReference>
<evidence type="ECO:0008006" key="4">
    <source>
        <dbReference type="Google" id="ProtNLM"/>
    </source>
</evidence>
<dbReference type="AlphaFoldDB" id="A0A813TJJ4"/>